<proteinExistence type="inferred from homology"/>
<feature type="transmembrane region" description="Helical" evidence="7">
    <location>
        <begin position="416"/>
        <end position="441"/>
    </location>
</feature>
<keyword evidence="4 7" id="KW-1133">Transmembrane helix</keyword>
<evidence type="ECO:0000256" key="7">
    <source>
        <dbReference type="SAM" id="Phobius"/>
    </source>
</evidence>
<evidence type="ECO:0000259" key="9">
    <source>
        <dbReference type="Pfam" id="PF12704"/>
    </source>
</evidence>
<reference evidence="10" key="1">
    <citation type="submission" date="2019-08" db="EMBL/GenBank/DDBJ databases">
        <authorList>
            <person name="Kucharzyk K."/>
            <person name="Murdoch R.W."/>
            <person name="Higgins S."/>
            <person name="Loffler F."/>
        </authorList>
    </citation>
    <scope>NUCLEOTIDE SEQUENCE</scope>
</reference>
<feature type="transmembrane region" description="Helical" evidence="7">
    <location>
        <begin position="669"/>
        <end position="692"/>
    </location>
</feature>
<keyword evidence="5 7" id="KW-0472">Membrane</keyword>
<name>A0A644X8Q7_9ZZZZ</name>
<keyword evidence="3 7" id="KW-0812">Transmembrane</keyword>
<evidence type="ECO:0000256" key="5">
    <source>
        <dbReference type="ARBA" id="ARBA00023136"/>
    </source>
</evidence>
<dbReference type="GO" id="GO:0005886">
    <property type="term" value="C:plasma membrane"/>
    <property type="evidence" value="ECO:0007669"/>
    <property type="project" value="UniProtKB-SubCell"/>
</dbReference>
<keyword evidence="2" id="KW-1003">Cell membrane</keyword>
<feature type="transmembrane region" description="Helical" evidence="7">
    <location>
        <begin position="302"/>
        <end position="325"/>
    </location>
</feature>
<evidence type="ECO:0000256" key="6">
    <source>
        <dbReference type="ARBA" id="ARBA00038076"/>
    </source>
</evidence>
<comment type="similarity">
    <text evidence="6">Belongs to the ABC-4 integral membrane protein family.</text>
</comment>
<feature type="transmembrane region" description="Helical" evidence="7">
    <location>
        <begin position="727"/>
        <end position="745"/>
    </location>
</feature>
<comment type="subcellular location">
    <subcellularLocation>
        <location evidence="1">Cell membrane</location>
        <topology evidence="1">Multi-pass membrane protein</topology>
    </subcellularLocation>
</comment>
<comment type="caution">
    <text evidence="10">The sequence shown here is derived from an EMBL/GenBank/DDBJ whole genome shotgun (WGS) entry which is preliminary data.</text>
</comment>
<dbReference type="GO" id="GO:0022857">
    <property type="term" value="F:transmembrane transporter activity"/>
    <property type="evidence" value="ECO:0007669"/>
    <property type="project" value="TreeGrafter"/>
</dbReference>
<feature type="domain" description="MacB-like periplasmic core" evidence="9">
    <location>
        <begin position="19"/>
        <end position="214"/>
    </location>
</feature>
<dbReference type="EMBL" id="VSSQ01001938">
    <property type="protein sequence ID" value="MPM12218.1"/>
    <property type="molecule type" value="Genomic_DNA"/>
</dbReference>
<evidence type="ECO:0008006" key="11">
    <source>
        <dbReference type="Google" id="ProtNLM"/>
    </source>
</evidence>
<accession>A0A644X8Q7</accession>
<dbReference type="InterPro" id="IPR050250">
    <property type="entry name" value="Macrolide_Exporter_MacB"/>
</dbReference>
<evidence type="ECO:0000256" key="3">
    <source>
        <dbReference type="ARBA" id="ARBA00022692"/>
    </source>
</evidence>
<feature type="domain" description="ABC3 transporter permease C-terminal" evidence="8">
    <location>
        <begin position="679"/>
        <end position="793"/>
    </location>
</feature>
<dbReference type="Pfam" id="PF02687">
    <property type="entry name" value="FtsX"/>
    <property type="match status" value="2"/>
</dbReference>
<evidence type="ECO:0000256" key="2">
    <source>
        <dbReference type="ARBA" id="ARBA00022475"/>
    </source>
</evidence>
<feature type="transmembrane region" description="Helical" evidence="7">
    <location>
        <begin position="244"/>
        <end position="267"/>
    </location>
</feature>
<dbReference type="Pfam" id="PF12704">
    <property type="entry name" value="MacB_PCD"/>
    <property type="match status" value="1"/>
</dbReference>
<feature type="transmembrane region" description="Helical" evidence="7">
    <location>
        <begin position="20"/>
        <end position="40"/>
    </location>
</feature>
<sequence length="803" mass="87434">MNSFLALSKQSLAAHKKRTLLSILSISLSVALVVGIFSMMDVFIRFEKQQIIHDFGNYHILIKDATAEETAVISSRIDVKNSGTWTDFGDGTVNDNPCSVLALDENFTSNMGMTLQEGSYPKTADELVLERWGAEKLGVRVGDIVSLALNGSEHRDFTVSGIISDYASTKASDEVGVVISKTVTAQGSAERGHYFLIEFKSRADIGKAEQEIKDTLKIPDNRIGHNEHLLAIMGQSDHDAAMGFYNLGATLSVIVLIAGVVMIYNTFNISVMERIRAFGLLRCVGASKSQIKRMVRQEGFLLLRWSLPLGILLGMAATLFCSGLLKYFNGYIFSEIPLFTLSPVGIVSGVVIGTLTVFVATLLPAKRASDVSPVSALTGIGEIRLKKAKKQGLLTRMLPAETAMGVSNAFSKKKTLALMTASIALSVVLFLGFSVLINFMYSNMKTSKPNTPDVSLTSDEGLSYDLYKEISLFAGVKNASGRMFGYVDATFDVSRLTDYYRQAVGDIKVRTDGTFSPPEKSWLISYDEAQLKWAKEDLLEGTLSREALNEQNGIIAVANNIRKGISAVTADLHVGDLVTIDTVSGPKVYKVMAVLSSVPFSDSNLNLATFITTEQTFSEITGSNALKVIDIQLSKHGQEATILKIKGLLGADVRFMDQRQQNREITQTFLTMAIFVYGFVTVIALISILNIVNTMNTSVSSKMRYMGVMRAVGMSNRQLGKMVGAEALVYCLTGSIVGCILGVQLQLFMLNKLLTAIEIQWSFPYVQILCIFAAVILVTLLSVAGPLKKVRSQGISETIGALQ</sequence>
<evidence type="ECO:0000256" key="4">
    <source>
        <dbReference type="ARBA" id="ARBA00022989"/>
    </source>
</evidence>
<evidence type="ECO:0000313" key="10">
    <source>
        <dbReference type="EMBL" id="MPM12218.1"/>
    </source>
</evidence>
<dbReference type="PANTHER" id="PTHR30572:SF4">
    <property type="entry name" value="ABC TRANSPORTER PERMEASE YTRF"/>
    <property type="match status" value="1"/>
</dbReference>
<dbReference type="AlphaFoldDB" id="A0A644X8Q7"/>
<feature type="transmembrane region" description="Helical" evidence="7">
    <location>
        <begin position="345"/>
        <end position="363"/>
    </location>
</feature>
<dbReference type="InterPro" id="IPR025857">
    <property type="entry name" value="MacB_PCD"/>
</dbReference>
<feature type="transmembrane region" description="Helical" evidence="7">
    <location>
        <begin position="765"/>
        <end position="787"/>
    </location>
</feature>
<protein>
    <recommendedName>
        <fullName evidence="11">ABC3 transporter permease protein domain-containing protein</fullName>
    </recommendedName>
</protein>
<evidence type="ECO:0000256" key="1">
    <source>
        <dbReference type="ARBA" id="ARBA00004651"/>
    </source>
</evidence>
<dbReference type="InterPro" id="IPR003838">
    <property type="entry name" value="ABC3_permease_C"/>
</dbReference>
<organism evidence="10">
    <name type="scientific">bioreactor metagenome</name>
    <dbReference type="NCBI Taxonomy" id="1076179"/>
    <lineage>
        <taxon>unclassified sequences</taxon>
        <taxon>metagenomes</taxon>
        <taxon>ecological metagenomes</taxon>
    </lineage>
</organism>
<evidence type="ECO:0000259" key="8">
    <source>
        <dbReference type="Pfam" id="PF02687"/>
    </source>
</evidence>
<feature type="domain" description="ABC3 transporter permease C-terminal" evidence="8">
    <location>
        <begin position="250"/>
        <end position="372"/>
    </location>
</feature>
<dbReference type="PANTHER" id="PTHR30572">
    <property type="entry name" value="MEMBRANE COMPONENT OF TRANSPORTER-RELATED"/>
    <property type="match status" value="1"/>
</dbReference>
<gene>
    <name evidence="10" type="ORF">SDC9_58570</name>
</gene>